<name>A0A2T7PPT7_POMCA</name>
<dbReference type="STRING" id="400727.A0A2T7PPT7"/>
<dbReference type="OrthoDB" id="6484170at2759"/>
<reference evidence="1 2" key="1">
    <citation type="submission" date="2018-04" db="EMBL/GenBank/DDBJ databases">
        <title>The genome of golden apple snail Pomacea canaliculata provides insight into stress tolerance and invasive adaptation.</title>
        <authorList>
            <person name="Liu C."/>
            <person name="Liu B."/>
            <person name="Ren Y."/>
            <person name="Zhang Y."/>
            <person name="Wang H."/>
            <person name="Li S."/>
            <person name="Jiang F."/>
            <person name="Yin L."/>
            <person name="Zhang G."/>
            <person name="Qian W."/>
            <person name="Fan W."/>
        </authorList>
    </citation>
    <scope>NUCLEOTIDE SEQUENCE [LARGE SCALE GENOMIC DNA]</scope>
    <source>
        <strain evidence="1">SZHN2017</strain>
        <tissue evidence="1">Muscle</tissue>
    </source>
</reference>
<proteinExistence type="predicted"/>
<keyword evidence="2" id="KW-1185">Reference proteome</keyword>
<dbReference type="EMBL" id="PZQS01000002">
    <property type="protein sequence ID" value="PVD35439.1"/>
    <property type="molecule type" value="Genomic_DNA"/>
</dbReference>
<dbReference type="AlphaFoldDB" id="A0A2T7PPT7"/>
<dbReference type="Proteomes" id="UP000245119">
    <property type="component" value="Linkage Group LG2"/>
</dbReference>
<evidence type="ECO:0000313" key="1">
    <source>
        <dbReference type="EMBL" id="PVD35439.1"/>
    </source>
</evidence>
<gene>
    <name evidence="1" type="ORF">C0Q70_02401</name>
</gene>
<sequence>MNGKPRRNRQVNEANNINGETFVKLNGLGRERNSSLILSAKSSRGDKNANAQPNREFVRLSQNVAATFTFVKTALAMTSEGQLTYGDVIPTDRLFYSMQQNVSESECCRNTNMQLRFGRGTRSFEIDGVWSDSKTSLRLQDDSDKSRRLNTKALHASLFWDADKDRNKCLTFHSVLGTGDGTSLDVTLASPVTDQVSSDYHCVSRDHPVPPHINNIEDLLLNKKESTHKALNYTAFLRLEHPFSDLDLGLMTRVSGEESGFKGGVELWYMTTLRQRKYVSLQSYINNLDREVQVQVRTPGHSWTARANLSSSFHLTLSAGRHDVMHANVVMSEMTIDRHQRSVIMTVACDSAENSDNVLTLEGKYINDSTINVVLRHRQLIEGLLSIRLNTSTLLHTHLYWRPESITAFKEMTISSLINAELHMRQALKGASQAVRNELASRYLRYDFIRSGGDLLTKAGRHLDQMLYTLHTHIIQEQLQLRALRVVDSVKARARDGTRTLHSLLLLLDQRLQEVSQRMASQFLMNFNDEEKRMNCSGSLNYKIFPWTVTSKVKSAFSKIASTVSALKLYYQVKGTWLEDNLKIFQSMGSSLASMALTLKKVVSSELSHSMRHFQCPWPSRITVWLPQDGEVQAEMCLPVPLQSLDALPDVADYVTSVFSAVVSYYTQSSTARETLINEKHDSGAAHDEC</sequence>
<protein>
    <submittedName>
        <fullName evidence="1">Uncharacterized protein</fullName>
    </submittedName>
</protein>
<evidence type="ECO:0000313" key="2">
    <source>
        <dbReference type="Proteomes" id="UP000245119"/>
    </source>
</evidence>
<organism evidence="1 2">
    <name type="scientific">Pomacea canaliculata</name>
    <name type="common">Golden apple snail</name>
    <dbReference type="NCBI Taxonomy" id="400727"/>
    <lineage>
        <taxon>Eukaryota</taxon>
        <taxon>Metazoa</taxon>
        <taxon>Spiralia</taxon>
        <taxon>Lophotrochozoa</taxon>
        <taxon>Mollusca</taxon>
        <taxon>Gastropoda</taxon>
        <taxon>Caenogastropoda</taxon>
        <taxon>Architaenioglossa</taxon>
        <taxon>Ampullarioidea</taxon>
        <taxon>Ampullariidae</taxon>
        <taxon>Pomacea</taxon>
    </lineage>
</organism>
<accession>A0A2T7PPT7</accession>
<comment type="caution">
    <text evidence="1">The sequence shown here is derived from an EMBL/GenBank/DDBJ whole genome shotgun (WGS) entry which is preliminary data.</text>
</comment>